<dbReference type="EMBL" id="BT146051">
    <property type="protein sequence ID" value="AFK45845.1"/>
    <property type="molecule type" value="mRNA"/>
</dbReference>
<dbReference type="AlphaFoldDB" id="I3T003"/>
<feature type="region of interest" description="Disordered" evidence="1">
    <location>
        <begin position="15"/>
        <end position="48"/>
    </location>
</feature>
<proteinExistence type="evidence at transcript level"/>
<evidence type="ECO:0000256" key="1">
    <source>
        <dbReference type="SAM" id="MobiDB-lite"/>
    </source>
</evidence>
<reference evidence="2" key="1">
    <citation type="submission" date="2012-05" db="EMBL/GenBank/DDBJ databases">
        <authorList>
            <person name="Krishnakumar V."/>
            <person name="Cheung F."/>
            <person name="Xiao Y."/>
            <person name="Chan A."/>
            <person name="Moskal W.A."/>
            <person name="Town C.D."/>
        </authorList>
    </citation>
    <scope>NUCLEOTIDE SEQUENCE</scope>
</reference>
<organism evidence="2">
    <name type="scientific">Lotus japonicus</name>
    <name type="common">Lotus corniculatus var. japonicus</name>
    <dbReference type="NCBI Taxonomy" id="34305"/>
    <lineage>
        <taxon>Eukaryota</taxon>
        <taxon>Viridiplantae</taxon>
        <taxon>Streptophyta</taxon>
        <taxon>Embryophyta</taxon>
        <taxon>Tracheophyta</taxon>
        <taxon>Spermatophyta</taxon>
        <taxon>Magnoliopsida</taxon>
        <taxon>eudicotyledons</taxon>
        <taxon>Gunneridae</taxon>
        <taxon>Pentapetalae</taxon>
        <taxon>rosids</taxon>
        <taxon>fabids</taxon>
        <taxon>Fabales</taxon>
        <taxon>Fabaceae</taxon>
        <taxon>Papilionoideae</taxon>
        <taxon>50 kb inversion clade</taxon>
        <taxon>NPAAA clade</taxon>
        <taxon>Hologalegina</taxon>
        <taxon>robinioid clade</taxon>
        <taxon>Loteae</taxon>
        <taxon>Lotus</taxon>
    </lineage>
</organism>
<sequence length="94" mass="10658">MEFNKLAGIIQMQIGPLTKHKTSHKQPEEQQSLSHFTKHKIPSQKSKQNMIIIHYKSRITGPAQLDQEEVIASTYQPSQCQTHTGCTDTWSNGP</sequence>
<protein>
    <submittedName>
        <fullName evidence="2">Uncharacterized protein</fullName>
    </submittedName>
</protein>
<name>I3T003_LOTJA</name>
<evidence type="ECO:0000313" key="2">
    <source>
        <dbReference type="EMBL" id="AFK45845.1"/>
    </source>
</evidence>
<accession>I3T003</accession>